<evidence type="ECO:0000256" key="6">
    <source>
        <dbReference type="SAM" id="Phobius"/>
    </source>
</evidence>
<feature type="transmembrane region" description="Helical" evidence="6">
    <location>
        <begin position="39"/>
        <end position="64"/>
    </location>
</feature>
<keyword evidence="8" id="KW-1185">Reference proteome</keyword>
<evidence type="ECO:0000256" key="2">
    <source>
        <dbReference type="ARBA" id="ARBA00022475"/>
    </source>
</evidence>
<proteinExistence type="predicted"/>
<gene>
    <name evidence="7" type="ORF">SAMN02745728_00653</name>
</gene>
<feature type="transmembrane region" description="Helical" evidence="6">
    <location>
        <begin position="12"/>
        <end position="33"/>
    </location>
</feature>
<evidence type="ECO:0000256" key="5">
    <source>
        <dbReference type="ARBA" id="ARBA00023136"/>
    </source>
</evidence>
<evidence type="ECO:0000256" key="1">
    <source>
        <dbReference type="ARBA" id="ARBA00004651"/>
    </source>
</evidence>
<dbReference type="PANTHER" id="PTHR42770:SF4">
    <property type="entry name" value="ARGININE_ORNITHINE ANTIPORTER-RELATED"/>
    <property type="match status" value="1"/>
</dbReference>
<feature type="transmembrane region" description="Helical" evidence="6">
    <location>
        <begin position="127"/>
        <end position="145"/>
    </location>
</feature>
<feature type="transmembrane region" description="Helical" evidence="6">
    <location>
        <begin position="452"/>
        <end position="468"/>
    </location>
</feature>
<dbReference type="GO" id="GO:0005886">
    <property type="term" value="C:plasma membrane"/>
    <property type="evidence" value="ECO:0007669"/>
    <property type="project" value="UniProtKB-SubCell"/>
</dbReference>
<organism evidence="7 8">
    <name type="scientific">Desulfovibrio litoralis DSM 11393</name>
    <dbReference type="NCBI Taxonomy" id="1121455"/>
    <lineage>
        <taxon>Bacteria</taxon>
        <taxon>Pseudomonadati</taxon>
        <taxon>Thermodesulfobacteriota</taxon>
        <taxon>Desulfovibrionia</taxon>
        <taxon>Desulfovibrionales</taxon>
        <taxon>Desulfovibrionaceae</taxon>
        <taxon>Desulfovibrio</taxon>
    </lineage>
</organism>
<sequence>MSSSAQKLSLNALIALVVGSMIGAGVFSLPATFARATGVAGALIAWTIAGTGMLMLAFVFQTLAQRKPDLDSGVFSYAQAGFGNYMGFAAALGFWAGSCVGNVSYFVLIKSTLGGFFPDIFGDGNTVTAVVISSMILWGFHVLILRGVKEAATINTIATIAKIVPIGIFLLVALFNFKTGIFSDNFLGYFAAAITPSDDLLLHLNDYGHLGHAEAELIREAVATPTESLFSQVRGTMLVTVFVFLGIEGASVYSRYAKDRKDVGVATVLGFLGVLLTFVLITLLSYGVMTRAELAGLRQPSMALVLERMVGAWGAIFISVGLIISVLGAYLSWTLLAAEVLFSAAKSKVFPAALTRENENQVPAAALWLTNIFIQGFLILTYFVADAFTLALELTSALSLIPYFLVAAYGVKLASTAETYNINPENRNKDLIIACIATFYSALMLYSGGMKYILLAALIYAPTSLLFFKARQEQKLPIFATAFEKATFGVIVVGAVVAIYSIATGLIRLQ</sequence>
<feature type="transmembrane region" description="Helical" evidence="6">
    <location>
        <begin position="265"/>
        <end position="289"/>
    </location>
</feature>
<evidence type="ECO:0000313" key="8">
    <source>
        <dbReference type="Proteomes" id="UP000186469"/>
    </source>
</evidence>
<dbReference type="PIRSF" id="PIRSF006060">
    <property type="entry name" value="AA_transporter"/>
    <property type="match status" value="1"/>
</dbReference>
<accession>A0A1M7S9Z0</accession>
<dbReference type="InterPro" id="IPR002293">
    <property type="entry name" value="AA/rel_permease1"/>
</dbReference>
<protein>
    <submittedName>
        <fullName evidence="7">Arginine:ornithine antiporter, APA family</fullName>
    </submittedName>
</protein>
<keyword evidence="2" id="KW-1003">Cell membrane</keyword>
<feature type="transmembrane region" description="Helical" evidence="6">
    <location>
        <begin position="362"/>
        <end position="384"/>
    </location>
</feature>
<evidence type="ECO:0000313" key="7">
    <source>
        <dbReference type="EMBL" id="SHN55283.1"/>
    </source>
</evidence>
<dbReference type="Gene3D" id="1.20.1740.10">
    <property type="entry name" value="Amino acid/polyamine transporter I"/>
    <property type="match status" value="1"/>
</dbReference>
<feature type="transmembrane region" description="Helical" evidence="6">
    <location>
        <begin position="390"/>
        <end position="411"/>
    </location>
</feature>
<name>A0A1M7S9Z0_9BACT</name>
<feature type="transmembrane region" description="Helical" evidence="6">
    <location>
        <begin position="431"/>
        <end position="446"/>
    </location>
</feature>
<reference evidence="7 8" key="1">
    <citation type="submission" date="2016-12" db="EMBL/GenBank/DDBJ databases">
        <authorList>
            <person name="Song W.-J."/>
            <person name="Kurnit D.M."/>
        </authorList>
    </citation>
    <scope>NUCLEOTIDE SEQUENCE [LARGE SCALE GENOMIC DNA]</scope>
    <source>
        <strain evidence="7 8">DSM 11393</strain>
    </source>
</reference>
<dbReference type="STRING" id="1121455.SAMN02745728_00653"/>
<keyword evidence="3 6" id="KW-0812">Transmembrane</keyword>
<feature type="transmembrane region" description="Helical" evidence="6">
    <location>
        <begin position="235"/>
        <end position="253"/>
    </location>
</feature>
<dbReference type="Pfam" id="PF13520">
    <property type="entry name" value="AA_permease_2"/>
    <property type="match status" value="1"/>
</dbReference>
<feature type="transmembrane region" description="Helical" evidence="6">
    <location>
        <begin position="488"/>
        <end position="507"/>
    </location>
</feature>
<dbReference type="EMBL" id="FRDI01000003">
    <property type="protein sequence ID" value="SHN55283.1"/>
    <property type="molecule type" value="Genomic_DNA"/>
</dbReference>
<dbReference type="AlphaFoldDB" id="A0A1M7S9Z0"/>
<dbReference type="Proteomes" id="UP000186469">
    <property type="component" value="Unassembled WGS sequence"/>
</dbReference>
<evidence type="ECO:0000256" key="4">
    <source>
        <dbReference type="ARBA" id="ARBA00022989"/>
    </source>
</evidence>
<dbReference type="InterPro" id="IPR050367">
    <property type="entry name" value="APC_superfamily"/>
</dbReference>
<feature type="transmembrane region" description="Helical" evidence="6">
    <location>
        <begin position="85"/>
        <end position="107"/>
    </location>
</feature>
<comment type="subcellular location">
    <subcellularLocation>
        <location evidence="1">Cell membrane</location>
        <topology evidence="1">Multi-pass membrane protein</topology>
    </subcellularLocation>
</comment>
<dbReference type="RefSeq" id="WP_072696348.1">
    <property type="nucleotide sequence ID" value="NZ_FRDI01000003.1"/>
</dbReference>
<evidence type="ECO:0000256" key="3">
    <source>
        <dbReference type="ARBA" id="ARBA00022692"/>
    </source>
</evidence>
<dbReference type="PANTHER" id="PTHR42770">
    <property type="entry name" value="AMINO ACID TRANSPORTER-RELATED"/>
    <property type="match status" value="1"/>
</dbReference>
<keyword evidence="4 6" id="KW-1133">Transmembrane helix</keyword>
<dbReference type="OrthoDB" id="3185104at2"/>
<keyword evidence="5 6" id="KW-0472">Membrane</keyword>
<feature type="transmembrane region" description="Helical" evidence="6">
    <location>
        <begin position="157"/>
        <end position="177"/>
    </location>
</feature>
<dbReference type="GO" id="GO:0022857">
    <property type="term" value="F:transmembrane transporter activity"/>
    <property type="evidence" value="ECO:0007669"/>
    <property type="project" value="InterPro"/>
</dbReference>
<feature type="transmembrane region" description="Helical" evidence="6">
    <location>
        <begin position="309"/>
        <end position="342"/>
    </location>
</feature>